<dbReference type="PANTHER" id="PTHR37809">
    <property type="entry name" value="RIBOSOMAL PROTEIN S12 METHYLTHIOTRANSFERASE ACCESSORY FACTOR YCAO"/>
    <property type="match status" value="1"/>
</dbReference>
<organism evidence="2 3">
    <name type="scientific">Streptomyces uncialis</name>
    <dbReference type="NCBI Taxonomy" id="1048205"/>
    <lineage>
        <taxon>Bacteria</taxon>
        <taxon>Bacillati</taxon>
        <taxon>Actinomycetota</taxon>
        <taxon>Actinomycetes</taxon>
        <taxon>Kitasatosporales</taxon>
        <taxon>Streptomycetaceae</taxon>
        <taxon>Streptomyces</taxon>
    </lineage>
</organism>
<dbReference type="Gene3D" id="3.30.1330.230">
    <property type="match status" value="1"/>
</dbReference>
<evidence type="ECO:0000313" key="2">
    <source>
        <dbReference type="EMBL" id="OKH95170.1"/>
    </source>
</evidence>
<protein>
    <recommendedName>
        <fullName evidence="1">YcaO domain-containing protein</fullName>
    </recommendedName>
</protein>
<name>A0A1Q4VBV5_9ACTN</name>
<dbReference type="InterPro" id="IPR003776">
    <property type="entry name" value="YcaO-like_dom"/>
</dbReference>
<evidence type="ECO:0000313" key="3">
    <source>
        <dbReference type="Proteomes" id="UP000186455"/>
    </source>
</evidence>
<dbReference type="AlphaFoldDB" id="A0A1Q4VBV5"/>
<dbReference type="Proteomes" id="UP000186455">
    <property type="component" value="Unassembled WGS sequence"/>
</dbReference>
<keyword evidence="3" id="KW-1185">Reference proteome</keyword>
<feature type="domain" description="YcaO" evidence="1">
    <location>
        <begin position="25"/>
        <end position="380"/>
    </location>
</feature>
<dbReference type="PROSITE" id="PS51664">
    <property type="entry name" value="YCAO"/>
    <property type="match status" value="1"/>
</dbReference>
<dbReference type="STRING" id="1048205.AB852_09195"/>
<accession>A0A1Q4VBV5</accession>
<evidence type="ECO:0000259" key="1">
    <source>
        <dbReference type="PROSITE" id="PS51664"/>
    </source>
</evidence>
<proteinExistence type="predicted"/>
<reference evidence="2 3" key="1">
    <citation type="submission" date="2015-06" db="EMBL/GenBank/DDBJ databases">
        <title>Cloning and characterization of the uncialamcin biosynthetic gene cluster.</title>
        <authorList>
            <person name="Yan X."/>
            <person name="Huang T."/>
            <person name="Ge H."/>
            <person name="Shen B."/>
        </authorList>
    </citation>
    <scope>NUCLEOTIDE SEQUENCE [LARGE SCALE GENOMIC DNA]</scope>
    <source>
        <strain evidence="2 3">DCA2648</strain>
    </source>
</reference>
<dbReference type="PANTHER" id="PTHR37809:SF1">
    <property type="entry name" value="RIBOSOMAL PROTEIN S12 METHYLTHIOTRANSFERASE ACCESSORY FACTOR YCAO"/>
    <property type="match status" value="1"/>
</dbReference>
<comment type="caution">
    <text evidence="2">The sequence shown here is derived from an EMBL/GenBank/DDBJ whole genome shotgun (WGS) entry which is preliminary data.</text>
</comment>
<sequence>MLDGSPGTWRCILRRDGEDLRTGLGLGKGSRDEARTGALFEALEHYLCGVDGLDPAEIRLARGHTLAKGPLSRDIAVGLLGRVPDQSLGCLPYRSLAGAPDVLVPLFLSMPEYLGAAGARARRVAGDSYDYRAVGRYSVNNGWAAGADPVEAAVHAINELIERDALSLLLIGQFLRERPERLAVVDPATLPDEVAALLAFAEAHTGRRVHLIDMTSDLGVPAYTAYLPAPHGQPARICGWGASLSRRYAVTRAVSELIQLHSTMHLREQYAHLLPEQRDDTGPYPELHACYLSDFTTALASAELRAYEDTVAPDTPQGHLDRLLTVLRGHGFAVYQRDHHVTADLAVVNVLVPGLERFMLVTDGQVVVPGARGMAARGRG</sequence>
<gene>
    <name evidence="2" type="ORF">AB852_09195</name>
</gene>
<dbReference type="Pfam" id="PF02624">
    <property type="entry name" value="YcaO"/>
    <property type="match status" value="1"/>
</dbReference>
<dbReference type="EMBL" id="LFBV01000002">
    <property type="protein sequence ID" value="OKH95170.1"/>
    <property type="molecule type" value="Genomic_DNA"/>
</dbReference>